<evidence type="ECO:0000256" key="1">
    <source>
        <dbReference type="ARBA" id="ARBA00004430"/>
    </source>
</evidence>
<dbReference type="Gene3D" id="3.80.10.10">
    <property type="entry name" value="Ribonuclease Inhibitor"/>
    <property type="match status" value="1"/>
</dbReference>
<evidence type="ECO:0000313" key="2">
    <source>
        <dbReference type="EMBL" id="PSC71640.1"/>
    </source>
</evidence>
<protein>
    <submittedName>
        <fullName evidence="2">Uncharacterized protein</fullName>
    </submittedName>
</protein>
<dbReference type="AlphaFoldDB" id="A0A2P6VC15"/>
<dbReference type="Proteomes" id="UP000239649">
    <property type="component" value="Unassembled WGS sequence"/>
</dbReference>
<evidence type="ECO:0000313" key="3">
    <source>
        <dbReference type="Proteomes" id="UP000239649"/>
    </source>
</evidence>
<gene>
    <name evidence="2" type="ORF">C2E20_5112</name>
</gene>
<comment type="caution">
    <text evidence="2">The sequence shown here is derived from an EMBL/GenBank/DDBJ whole genome shotgun (WGS) entry which is preliminary data.</text>
</comment>
<dbReference type="EMBL" id="LHPF02000014">
    <property type="protein sequence ID" value="PSC71640.1"/>
    <property type="molecule type" value="Genomic_DNA"/>
</dbReference>
<dbReference type="SUPFAM" id="SSF52058">
    <property type="entry name" value="L domain-like"/>
    <property type="match status" value="1"/>
</dbReference>
<reference evidence="2 3" key="1">
    <citation type="journal article" date="2018" name="Plant J.">
        <title>Genome sequences of Chlorella sorokiniana UTEX 1602 and Micractinium conductrix SAG 241.80: implications to maltose excretion by a green alga.</title>
        <authorList>
            <person name="Arriola M.B."/>
            <person name="Velmurugan N."/>
            <person name="Zhang Y."/>
            <person name="Plunkett M.H."/>
            <person name="Hondzo H."/>
            <person name="Barney B.M."/>
        </authorList>
    </citation>
    <scope>NUCLEOTIDE SEQUENCE [LARGE SCALE GENOMIC DNA]</scope>
    <source>
        <strain evidence="2 3">SAG 241.80</strain>
    </source>
</reference>
<comment type="subcellular location">
    <subcellularLocation>
        <location evidence="1">Cytoplasm</location>
        <location evidence="1">Cytoskeleton</location>
        <location evidence="1">Cilium axoneme</location>
    </subcellularLocation>
</comment>
<dbReference type="InterPro" id="IPR032675">
    <property type="entry name" value="LRR_dom_sf"/>
</dbReference>
<name>A0A2P6VC15_9CHLO</name>
<organism evidence="2 3">
    <name type="scientific">Micractinium conductrix</name>
    <dbReference type="NCBI Taxonomy" id="554055"/>
    <lineage>
        <taxon>Eukaryota</taxon>
        <taxon>Viridiplantae</taxon>
        <taxon>Chlorophyta</taxon>
        <taxon>core chlorophytes</taxon>
        <taxon>Trebouxiophyceae</taxon>
        <taxon>Chlorellales</taxon>
        <taxon>Chlorellaceae</taxon>
        <taxon>Chlorella clade</taxon>
        <taxon>Micractinium</taxon>
    </lineage>
</organism>
<sequence>MPDGRECTLGEPHECEHGRIEVSMEWVEAFPGGGQASAHVEVHQAELDREAEGDEGTLRNVLATVVPPRLPLARYAFQELTTGSAALLALRDLQSLAVPAGLLPSLPEGPYLTGLTSLDLRCNRLAGPLAPALRGATALRDLELDVNPGLCLDAASADMLASLTALISLSLDGTVLAPAARAGLARRAPQLQVGSGRGCVAAKDAERGALLLVCKRWQHLYLGQPEPWEELNGNSAAHSRSVSKRFHASPAVCGLTCLALKEGSSGDGLRIPPSSSFPRLAWYMIGAALLQMPDGRQCFLGELWNEYGVFDHNGVNILMERGGAAGQAATHVQLDSAALDTTEEEADREALRSLLRTMVPPDGTLDALTLRLTQVLAEHSFVGCAPLLAGLTRLALYRVDKCTDSTDAALQSALNDLIQLTPRLHYLVFTGDPPRFHEEEEWAAEGGGGKCLSCGLPPAVTALRHLEALSVNFALLPSLPEGPYLTGWQARCRPPCALRQRCSASTCLPTLGCASTRGLSRCWPPCQPSPP</sequence>
<proteinExistence type="predicted"/>
<accession>A0A2P6VC15</accession>
<keyword evidence="3" id="KW-1185">Reference proteome</keyword>
<dbReference type="GO" id="GO:0005930">
    <property type="term" value="C:axoneme"/>
    <property type="evidence" value="ECO:0007669"/>
    <property type="project" value="UniProtKB-SubCell"/>
</dbReference>